<accession>A0A6J6ZUT5</accession>
<protein>
    <submittedName>
        <fullName evidence="1">Unannotated protein</fullName>
    </submittedName>
</protein>
<dbReference type="Pfam" id="PF04199">
    <property type="entry name" value="Cyclase"/>
    <property type="match status" value="1"/>
</dbReference>
<dbReference type="InterPro" id="IPR007325">
    <property type="entry name" value="KFase/CYL"/>
</dbReference>
<dbReference type="AlphaFoldDB" id="A0A6J6ZUT5"/>
<dbReference type="PANTHER" id="PTHR34861">
    <property type="match status" value="1"/>
</dbReference>
<evidence type="ECO:0000313" key="1">
    <source>
        <dbReference type="EMBL" id="CAB4824221.1"/>
    </source>
</evidence>
<organism evidence="1">
    <name type="scientific">freshwater metagenome</name>
    <dbReference type="NCBI Taxonomy" id="449393"/>
    <lineage>
        <taxon>unclassified sequences</taxon>
        <taxon>metagenomes</taxon>
        <taxon>ecological metagenomes</taxon>
    </lineage>
</organism>
<proteinExistence type="predicted"/>
<dbReference type="InterPro" id="IPR037175">
    <property type="entry name" value="KFase_sf"/>
</dbReference>
<dbReference type="GO" id="GO:0004061">
    <property type="term" value="F:arylformamidase activity"/>
    <property type="evidence" value="ECO:0007669"/>
    <property type="project" value="InterPro"/>
</dbReference>
<dbReference type="GO" id="GO:0019441">
    <property type="term" value="P:L-tryptophan catabolic process to kynurenine"/>
    <property type="evidence" value="ECO:0007669"/>
    <property type="project" value="InterPro"/>
</dbReference>
<dbReference type="EMBL" id="CAFAAL010000304">
    <property type="protein sequence ID" value="CAB4824221.1"/>
    <property type="molecule type" value="Genomic_DNA"/>
</dbReference>
<dbReference type="Gene3D" id="3.50.30.50">
    <property type="entry name" value="Putative cyclase"/>
    <property type="match status" value="1"/>
</dbReference>
<sequence>MTMPDYLRELAAGVSNWGRWGTDDRRGTLNLIDDAAIRRGMAAARQGKVFSLTYPFDEDGPQLGFIPGRINPERTMISLNHSMTGDPGDFTSSDDAVSMGVQASTHLDSLAHVGYDGLLYNGLSDTTTNETGATELGIEKVGAVMSRGILLDIARLHGVDFFDEAYAIGADDLEAAANKAGVKVLPGDIICVRTGHMHWLREGNKVHYSYPTPGLGQKSIQWVRDNDVAIVATDTVVFECYPPEDPAAMLPVHMINIRDIGLTQGQNWVLDELAADCAADGQYDFMLTATPLPFTRAVGAPVAPTAIK</sequence>
<gene>
    <name evidence="1" type="ORF">UFOPK3004_02013</name>
</gene>
<name>A0A6J6ZUT5_9ZZZZ</name>
<dbReference type="SUPFAM" id="SSF102198">
    <property type="entry name" value="Putative cyclase"/>
    <property type="match status" value="1"/>
</dbReference>
<dbReference type="PANTHER" id="PTHR34861:SF10">
    <property type="entry name" value="CYCLASE"/>
    <property type="match status" value="1"/>
</dbReference>
<reference evidence="1" key="1">
    <citation type="submission" date="2020-05" db="EMBL/GenBank/DDBJ databases">
        <authorList>
            <person name="Chiriac C."/>
            <person name="Salcher M."/>
            <person name="Ghai R."/>
            <person name="Kavagutti S V."/>
        </authorList>
    </citation>
    <scope>NUCLEOTIDE SEQUENCE</scope>
</reference>